<dbReference type="EMBL" id="JAGDFM010000085">
    <property type="protein sequence ID" value="KAG7387150.1"/>
    <property type="molecule type" value="Genomic_DNA"/>
</dbReference>
<reference evidence="1" key="1">
    <citation type="submission" date="2021-02" db="EMBL/GenBank/DDBJ databases">
        <authorList>
            <person name="Palmer J.M."/>
        </authorList>
    </citation>
    <scope>NUCLEOTIDE SEQUENCE</scope>
    <source>
        <strain evidence="1">SCRP734</strain>
    </source>
</reference>
<proteinExistence type="predicted"/>
<accession>A0A8T1W4R7</accession>
<name>A0A8T1W4R7_9STRA</name>
<dbReference type="OrthoDB" id="98757at2759"/>
<gene>
    <name evidence="1" type="ORF">PHYPSEUDO_014670</name>
</gene>
<evidence type="ECO:0000313" key="2">
    <source>
        <dbReference type="Proteomes" id="UP000694044"/>
    </source>
</evidence>
<comment type="caution">
    <text evidence="1">The sequence shown here is derived from an EMBL/GenBank/DDBJ whole genome shotgun (WGS) entry which is preliminary data.</text>
</comment>
<organism evidence="1 2">
    <name type="scientific">Phytophthora pseudosyringae</name>
    <dbReference type="NCBI Taxonomy" id="221518"/>
    <lineage>
        <taxon>Eukaryota</taxon>
        <taxon>Sar</taxon>
        <taxon>Stramenopiles</taxon>
        <taxon>Oomycota</taxon>
        <taxon>Peronosporomycetes</taxon>
        <taxon>Peronosporales</taxon>
        <taxon>Peronosporaceae</taxon>
        <taxon>Phytophthora</taxon>
    </lineage>
</organism>
<dbReference type="AlphaFoldDB" id="A0A8T1W4R7"/>
<sequence>MGLLPPRKKSNLLFKSRFSATKRPLEDPLTVTPLPYEAQKLKMQILNAHPEPLMRFSVSRMRHVVVQVPVEIPVELRKKNLVSSHVSGRNVPFTRSMWDKKMSKYKKGMVDIIGEGIHYG</sequence>
<protein>
    <submittedName>
        <fullName evidence="1">Uncharacterized protein</fullName>
    </submittedName>
</protein>
<keyword evidence="2" id="KW-1185">Reference proteome</keyword>
<dbReference type="Proteomes" id="UP000694044">
    <property type="component" value="Unassembled WGS sequence"/>
</dbReference>
<evidence type="ECO:0000313" key="1">
    <source>
        <dbReference type="EMBL" id="KAG7387150.1"/>
    </source>
</evidence>